<name>A0A8T1PX46_CARIL</name>
<comment type="caution">
    <text evidence="2">The sequence shown here is derived from an EMBL/GenBank/DDBJ whole genome shotgun (WGS) entry which is preliminary data.</text>
</comment>
<proteinExistence type="predicted"/>
<keyword evidence="3" id="KW-1185">Reference proteome</keyword>
<evidence type="ECO:0000313" key="2">
    <source>
        <dbReference type="EMBL" id="KAG6646374.1"/>
    </source>
</evidence>
<evidence type="ECO:0000256" key="1">
    <source>
        <dbReference type="SAM" id="MobiDB-lite"/>
    </source>
</evidence>
<accession>A0A8T1PX46</accession>
<organism evidence="2 3">
    <name type="scientific">Carya illinoinensis</name>
    <name type="common">Pecan</name>
    <dbReference type="NCBI Taxonomy" id="32201"/>
    <lineage>
        <taxon>Eukaryota</taxon>
        <taxon>Viridiplantae</taxon>
        <taxon>Streptophyta</taxon>
        <taxon>Embryophyta</taxon>
        <taxon>Tracheophyta</taxon>
        <taxon>Spermatophyta</taxon>
        <taxon>Magnoliopsida</taxon>
        <taxon>eudicotyledons</taxon>
        <taxon>Gunneridae</taxon>
        <taxon>Pentapetalae</taxon>
        <taxon>rosids</taxon>
        <taxon>fabids</taxon>
        <taxon>Fagales</taxon>
        <taxon>Juglandaceae</taxon>
        <taxon>Carya</taxon>
    </lineage>
</organism>
<dbReference type="EMBL" id="CM031815">
    <property type="protein sequence ID" value="KAG6646374.1"/>
    <property type="molecule type" value="Genomic_DNA"/>
</dbReference>
<feature type="region of interest" description="Disordered" evidence="1">
    <location>
        <begin position="1"/>
        <end position="20"/>
    </location>
</feature>
<reference evidence="2" key="1">
    <citation type="submission" date="2020-12" db="EMBL/GenBank/DDBJ databases">
        <title>WGS assembly of Carya illinoinensis cv. Pawnee.</title>
        <authorList>
            <person name="Platts A."/>
            <person name="Shu S."/>
            <person name="Wright S."/>
            <person name="Barry K."/>
            <person name="Edger P."/>
            <person name="Pires J.C."/>
            <person name="Schmutz J."/>
        </authorList>
    </citation>
    <scope>NUCLEOTIDE SEQUENCE</scope>
    <source>
        <tissue evidence="2">Leaf</tissue>
    </source>
</reference>
<protein>
    <submittedName>
        <fullName evidence="2">Uncharacterized protein</fullName>
    </submittedName>
</protein>
<sequence>MLSKQKASASSGRDELSATRSQFLKQCKKQRKLSRFSLVLRSIFSLPPSLYFRFPQMNKNKKFQNLRPKNRRTIMYRGKKNNDNNSNNVDTKDQKNPFQTTLQFKVVTP</sequence>
<feature type="compositionally biased region" description="Polar residues" evidence="1">
    <location>
        <begin position="1"/>
        <end position="11"/>
    </location>
</feature>
<feature type="region of interest" description="Disordered" evidence="1">
    <location>
        <begin position="76"/>
        <end position="96"/>
    </location>
</feature>
<dbReference type="Proteomes" id="UP000811609">
    <property type="component" value="Chromosome 7"/>
</dbReference>
<evidence type="ECO:0000313" key="3">
    <source>
        <dbReference type="Proteomes" id="UP000811609"/>
    </source>
</evidence>
<dbReference type="AlphaFoldDB" id="A0A8T1PX46"/>
<gene>
    <name evidence="2" type="ORF">CIPAW_07G005400</name>
</gene>